<organism evidence="4 5">
    <name type="scientific">Senna tora</name>
    <dbReference type="NCBI Taxonomy" id="362788"/>
    <lineage>
        <taxon>Eukaryota</taxon>
        <taxon>Viridiplantae</taxon>
        <taxon>Streptophyta</taxon>
        <taxon>Embryophyta</taxon>
        <taxon>Tracheophyta</taxon>
        <taxon>Spermatophyta</taxon>
        <taxon>Magnoliopsida</taxon>
        <taxon>eudicotyledons</taxon>
        <taxon>Gunneridae</taxon>
        <taxon>Pentapetalae</taxon>
        <taxon>rosids</taxon>
        <taxon>fabids</taxon>
        <taxon>Fabales</taxon>
        <taxon>Fabaceae</taxon>
        <taxon>Caesalpinioideae</taxon>
        <taxon>Cassia clade</taxon>
        <taxon>Senna</taxon>
    </lineage>
</organism>
<proteinExistence type="predicted"/>
<dbReference type="AlphaFoldDB" id="A0A834VY75"/>
<feature type="region of interest" description="Disordered" evidence="2">
    <location>
        <begin position="1"/>
        <end position="36"/>
    </location>
</feature>
<sequence>MGRQAKIQAMNRRGQNVYEEGGGSNARGGISGSGTSRVRLSESENRAFQLRSVDINLVRSRSMKQSKITGGLMKTLRKKLGEVVSKLIIYERLPMNLASSPWLHNLINSAAEIGGLFFFKSIDASDVSSRNTDYYFKLLDKVVEEVGEEYVVQVVTANEGVLKVVGKKLMEKRKHIYWTPCATHCIDLCLEEIGKKSNVKNVLENARLVTSFIYNHIWTVNLMKGFTRGREITHPAITRFATQFIQLQSIVKQKQALKEMFNSEKFRKSKFDKRWRFLHYDLHSAGYFLNPQFQYGLEHGRDVYRETMDETTKVINKLKRDMENQIRAINQKNAKWLPIDTDEEEEKGDNDGDFDSNEGDNGDGGLSPPSNNSGGNNDSGGHNNNDGGNQEIDEDTYQEVPYSMRNPNFFFFDMTHAISDARRGSSQSGRGHFQQLNMIDDSSSSIYSHSDSTYGIGESSQTSQGYPPLYHQPLPYQPQFPTNYQGLYHHPSSNFPYPQQMEQRGGGFFYYVFGEGYGGDNNQSKS</sequence>
<name>A0A834VY75_9FABA</name>
<keyword evidence="5" id="KW-1185">Reference proteome</keyword>
<dbReference type="PANTHER" id="PTHR32166:SF122">
    <property type="entry name" value="OS09G0499600 PROTEIN"/>
    <property type="match status" value="1"/>
</dbReference>
<comment type="caution">
    <text evidence="4">The sequence shown here is derived from an EMBL/GenBank/DDBJ whole genome shotgun (WGS) entry which is preliminary data.</text>
</comment>
<evidence type="ECO:0000313" key="4">
    <source>
        <dbReference type="EMBL" id="KAF7801637.1"/>
    </source>
</evidence>
<feature type="compositionally biased region" description="Gly residues" evidence="2">
    <location>
        <begin position="20"/>
        <end position="32"/>
    </location>
</feature>
<protein>
    <submittedName>
        <fullName evidence="4">WEB family protein</fullName>
    </submittedName>
</protein>
<accession>A0A834VY75</accession>
<feature type="region of interest" description="Disordered" evidence="2">
    <location>
        <begin position="335"/>
        <end position="392"/>
    </location>
</feature>
<evidence type="ECO:0000256" key="2">
    <source>
        <dbReference type="SAM" id="MobiDB-lite"/>
    </source>
</evidence>
<dbReference type="PANTHER" id="PTHR32166">
    <property type="entry name" value="OSJNBA0013A04.12 PROTEIN"/>
    <property type="match status" value="1"/>
</dbReference>
<dbReference type="OrthoDB" id="2013475at2759"/>
<dbReference type="InterPro" id="IPR012337">
    <property type="entry name" value="RNaseH-like_sf"/>
</dbReference>
<dbReference type="Pfam" id="PF04937">
    <property type="entry name" value="DUF659"/>
    <property type="match status" value="1"/>
</dbReference>
<feature type="domain" description="DUF659" evidence="3">
    <location>
        <begin position="114"/>
        <end position="209"/>
    </location>
</feature>
<feature type="compositionally biased region" description="Low complexity" evidence="2">
    <location>
        <begin position="366"/>
        <end position="389"/>
    </location>
</feature>
<dbReference type="SUPFAM" id="SSF53098">
    <property type="entry name" value="Ribonuclease H-like"/>
    <property type="match status" value="1"/>
</dbReference>
<dbReference type="EMBL" id="JAAIUW010000013">
    <property type="protein sequence ID" value="KAF7801637.1"/>
    <property type="molecule type" value="Genomic_DNA"/>
</dbReference>
<keyword evidence="1" id="KW-0175">Coiled coil</keyword>
<dbReference type="InterPro" id="IPR007021">
    <property type="entry name" value="DUF659"/>
</dbReference>
<evidence type="ECO:0000256" key="1">
    <source>
        <dbReference type="SAM" id="Coils"/>
    </source>
</evidence>
<gene>
    <name evidence="4" type="ORF">G2W53_040748</name>
</gene>
<reference evidence="4" key="1">
    <citation type="submission" date="2020-09" db="EMBL/GenBank/DDBJ databases">
        <title>Genome-Enabled Discovery of Anthraquinone Biosynthesis in Senna tora.</title>
        <authorList>
            <person name="Kang S.-H."/>
            <person name="Pandey R.P."/>
            <person name="Lee C.-M."/>
            <person name="Sim J.-S."/>
            <person name="Jeong J.-T."/>
            <person name="Choi B.-S."/>
            <person name="Jung M."/>
            <person name="Ginzburg D."/>
            <person name="Zhao K."/>
            <person name="Won S.Y."/>
            <person name="Oh T.-J."/>
            <person name="Yu Y."/>
            <person name="Kim N.-H."/>
            <person name="Lee O.R."/>
            <person name="Lee T.-H."/>
            <person name="Bashyal P."/>
            <person name="Kim T.-S."/>
            <person name="Lee W.-H."/>
            <person name="Kawkins C."/>
            <person name="Kim C.-K."/>
            <person name="Kim J.S."/>
            <person name="Ahn B.O."/>
            <person name="Rhee S.Y."/>
            <person name="Sohng J.K."/>
        </authorList>
    </citation>
    <scope>NUCLEOTIDE SEQUENCE</scope>
    <source>
        <tissue evidence="4">Leaf</tissue>
    </source>
</reference>
<evidence type="ECO:0000313" key="5">
    <source>
        <dbReference type="Proteomes" id="UP000634136"/>
    </source>
</evidence>
<evidence type="ECO:0000259" key="3">
    <source>
        <dbReference type="Pfam" id="PF04937"/>
    </source>
</evidence>
<feature type="coiled-coil region" evidence="1">
    <location>
        <begin position="301"/>
        <end position="335"/>
    </location>
</feature>
<dbReference type="Proteomes" id="UP000634136">
    <property type="component" value="Unassembled WGS sequence"/>
</dbReference>
<feature type="compositionally biased region" description="Acidic residues" evidence="2">
    <location>
        <begin position="340"/>
        <end position="361"/>
    </location>
</feature>